<reference evidence="4" key="1">
    <citation type="journal article" date="2013" name="Science">
        <title>The Amborella genome and the evolution of flowering plants.</title>
        <authorList>
            <consortium name="Amborella Genome Project"/>
        </authorList>
    </citation>
    <scope>NUCLEOTIDE SEQUENCE [LARGE SCALE GENOMIC DNA]</scope>
</reference>
<comment type="similarity">
    <text evidence="1">Belongs to the UDP-glycosyltransferase family.</text>
</comment>
<dbReference type="Proteomes" id="UP000017836">
    <property type="component" value="Unassembled WGS sequence"/>
</dbReference>
<evidence type="ECO:0000313" key="4">
    <source>
        <dbReference type="Proteomes" id="UP000017836"/>
    </source>
</evidence>
<dbReference type="OrthoDB" id="5835829at2759"/>
<accession>U5CUN6</accession>
<dbReference type="Gene3D" id="3.40.50.2000">
    <property type="entry name" value="Glycogen Phosphorylase B"/>
    <property type="match status" value="2"/>
</dbReference>
<dbReference type="GO" id="GO:0005737">
    <property type="term" value="C:cytoplasm"/>
    <property type="evidence" value="ECO:0000318"/>
    <property type="project" value="GO_Central"/>
</dbReference>
<evidence type="ECO:0000256" key="1">
    <source>
        <dbReference type="ARBA" id="ARBA00009995"/>
    </source>
</evidence>
<evidence type="ECO:0000313" key="3">
    <source>
        <dbReference type="EMBL" id="ERM96086.1"/>
    </source>
</evidence>
<organism evidence="3 4">
    <name type="scientific">Amborella trichopoda</name>
    <dbReference type="NCBI Taxonomy" id="13333"/>
    <lineage>
        <taxon>Eukaryota</taxon>
        <taxon>Viridiplantae</taxon>
        <taxon>Streptophyta</taxon>
        <taxon>Embryophyta</taxon>
        <taxon>Tracheophyta</taxon>
        <taxon>Spermatophyta</taxon>
        <taxon>Magnoliopsida</taxon>
        <taxon>Amborellales</taxon>
        <taxon>Amborellaceae</taxon>
        <taxon>Amborella</taxon>
    </lineage>
</organism>
<dbReference type="GO" id="GO:0080044">
    <property type="term" value="F:quercetin 7-O-glucosyltransferase activity"/>
    <property type="evidence" value="ECO:0000318"/>
    <property type="project" value="GO_Central"/>
</dbReference>
<dbReference type="FunFam" id="3.40.50.2000:FF:000027">
    <property type="entry name" value="Glycosyltransferase"/>
    <property type="match status" value="1"/>
</dbReference>
<sequence length="320" mass="36532">MVDVVLLVNADENFMTNGDLDAVLDWIPGLPNIRLRDLPSFIRTTNLNDPMLQMCVVESPFSLKSQAIILNTFEELEKPVLDAMRERIRCPIYPIGPFASFSQSESNDHLQLVSTSLWKEDACEEWLNDKKPKSVVYVSFGSTTVLTPSQLNEFAWGLANSQRPFIWIIREDLVIEESAALEKAFVKATKERGLILSWCNQMKVLSHHAIGGFLTHNGWNSTIESICNGVPMICWPFFADQQTNCRYVCKEWGLGMEINNDVKREEVEALVRELMEGEKGKEMQLKAKKWKKMSKNAVQFGGSSYNNLERLIKQVLLEKH</sequence>
<keyword evidence="2" id="KW-0808">Transferase</keyword>
<dbReference type="GO" id="GO:0080043">
    <property type="term" value="F:quercetin 3-O-glucosyltransferase activity"/>
    <property type="evidence" value="ECO:0000318"/>
    <property type="project" value="GO_Central"/>
</dbReference>
<evidence type="ECO:0000256" key="2">
    <source>
        <dbReference type="ARBA" id="ARBA00022679"/>
    </source>
</evidence>
<proteinExistence type="inferred from homology"/>
<dbReference type="AlphaFoldDB" id="U5CUN6"/>
<dbReference type="Gramene" id="ERM96086">
    <property type="protein sequence ID" value="ERM96086"/>
    <property type="gene ID" value="AMTR_s02378p00000910"/>
</dbReference>
<keyword evidence="4" id="KW-1185">Reference proteome</keyword>
<dbReference type="CDD" id="cd03784">
    <property type="entry name" value="GT1_Gtf-like"/>
    <property type="match status" value="1"/>
</dbReference>
<dbReference type="OMA" id="EVIMMEM"/>
<dbReference type="eggNOG" id="KOG1192">
    <property type="taxonomic scope" value="Eukaryota"/>
</dbReference>
<dbReference type="PANTHER" id="PTHR11926">
    <property type="entry name" value="GLUCOSYL/GLUCURONOSYL TRANSFERASES"/>
    <property type="match status" value="1"/>
</dbReference>
<dbReference type="PANTHER" id="PTHR11926:SF1498">
    <property type="entry name" value="GLYCOSYLTRANSFERASE"/>
    <property type="match status" value="1"/>
</dbReference>
<dbReference type="KEGG" id="atr:18424015"/>
<evidence type="ECO:0008006" key="5">
    <source>
        <dbReference type="Google" id="ProtNLM"/>
    </source>
</evidence>
<dbReference type="EMBL" id="KI397321">
    <property type="protein sequence ID" value="ERM96086.1"/>
    <property type="molecule type" value="Genomic_DNA"/>
</dbReference>
<protein>
    <recommendedName>
        <fullName evidence="5">UDP-glycosyltransferases domain-containing protein</fullName>
    </recommendedName>
</protein>
<dbReference type="HOGENOM" id="CLU_001724_1_0_1"/>
<gene>
    <name evidence="3" type="ORF">AMTR_s02378p00000910</name>
</gene>
<name>U5CUN6_AMBTC</name>
<dbReference type="InterPro" id="IPR002213">
    <property type="entry name" value="UDP_glucos_trans"/>
</dbReference>
<dbReference type="Pfam" id="PF00201">
    <property type="entry name" value="UDPGT"/>
    <property type="match status" value="1"/>
</dbReference>
<dbReference type="SUPFAM" id="SSF53756">
    <property type="entry name" value="UDP-Glycosyltransferase/glycogen phosphorylase"/>
    <property type="match status" value="1"/>
</dbReference>